<dbReference type="Proteomes" id="UP000268469">
    <property type="component" value="Unassembled WGS sequence"/>
</dbReference>
<evidence type="ECO:0000259" key="1">
    <source>
        <dbReference type="Pfam" id="PF18962"/>
    </source>
</evidence>
<dbReference type="AlphaFoldDB" id="A0A660SG88"/>
<reference evidence="2 3" key="1">
    <citation type="submission" date="2018-06" db="EMBL/GenBank/DDBJ databases">
        <title>Extensive metabolic versatility and redundancy in microbially diverse, dynamic hydrothermal sediments.</title>
        <authorList>
            <person name="Dombrowski N."/>
            <person name="Teske A."/>
            <person name="Baker B.J."/>
        </authorList>
    </citation>
    <scope>NUCLEOTIDE SEQUENCE [LARGE SCALE GENOMIC DNA]</scope>
    <source>
        <strain evidence="2">B36_G15</strain>
    </source>
</reference>
<evidence type="ECO:0000313" key="2">
    <source>
        <dbReference type="EMBL" id="RKX69839.1"/>
    </source>
</evidence>
<dbReference type="InterPro" id="IPR026444">
    <property type="entry name" value="Secre_tail"/>
</dbReference>
<feature type="domain" description="Secretion system C-terminal sorting" evidence="1">
    <location>
        <begin position="2"/>
        <end position="51"/>
    </location>
</feature>
<name>A0A660SG88_UNCW3</name>
<dbReference type="NCBIfam" id="TIGR04183">
    <property type="entry name" value="Por_Secre_tail"/>
    <property type="match status" value="1"/>
</dbReference>
<evidence type="ECO:0000313" key="3">
    <source>
        <dbReference type="Proteomes" id="UP000268469"/>
    </source>
</evidence>
<protein>
    <recommendedName>
        <fullName evidence="1">Secretion system C-terminal sorting domain-containing protein</fullName>
    </recommendedName>
</protein>
<sequence>MIALYNKLGQKIKTWSLDLSPTIPIDLSPFPTGVYFLKIEGGDQVVVRKVVLVR</sequence>
<comment type="caution">
    <text evidence="2">The sequence shown here is derived from an EMBL/GenBank/DDBJ whole genome shotgun (WGS) entry which is preliminary data.</text>
</comment>
<gene>
    <name evidence="2" type="ORF">DRP53_07010</name>
</gene>
<dbReference type="Pfam" id="PF18962">
    <property type="entry name" value="Por_Secre_tail"/>
    <property type="match status" value="1"/>
</dbReference>
<accession>A0A660SG88</accession>
<proteinExistence type="predicted"/>
<organism evidence="2 3">
    <name type="scientific">candidate division WOR-3 bacterium</name>
    <dbReference type="NCBI Taxonomy" id="2052148"/>
    <lineage>
        <taxon>Bacteria</taxon>
        <taxon>Bacteria division WOR-3</taxon>
    </lineage>
</organism>
<dbReference type="EMBL" id="QNBE01000064">
    <property type="protein sequence ID" value="RKX69839.1"/>
    <property type="molecule type" value="Genomic_DNA"/>
</dbReference>